<evidence type="ECO:0000256" key="2">
    <source>
        <dbReference type="ARBA" id="ARBA00022729"/>
    </source>
</evidence>
<accession>A0A0J6IIY0</accession>
<feature type="domain" description="NolW-like" evidence="7">
    <location>
        <begin position="193"/>
        <end position="306"/>
    </location>
</feature>
<comment type="subcellular location">
    <subcellularLocation>
        <location evidence="1 4">Cell outer membrane</location>
    </subcellularLocation>
</comment>
<dbReference type="Proteomes" id="UP000036325">
    <property type="component" value="Unassembled WGS sequence"/>
</dbReference>
<dbReference type="NCBIfam" id="TIGR02516">
    <property type="entry name" value="type_III_yscC"/>
    <property type="match status" value="1"/>
</dbReference>
<dbReference type="GO" id="GO:0015627">
    <property type="term" value="C:type II protein secretion system complex"/>
    <property type="evidence" value="ECO:0007669"/>
    <property type="project" value="TreeGrafter"/>
</dbReference>
<evidence type="ECO:0000259" key="6">
    <source>
        <dbReference type="Pfam" id="PF00263"/>
    </source>
</evidence>
<dbReference type="GO" id="GO:0009279">
    <property type="term" value="C:cell outer membrane"/>
    <property type="evidence" value="ECO:0007669"/>
    <property type="project" value="UniProtKB-SubCell"/>
</dbReference>
<organism evidence="8 9">
    <name type="scientific">Pseudomonas weihenstephanensis</name>
    <dbReference type="NCBI Taxonomy" id="1608994"/>
    <lineage>
        <taxon>Bacteria</taxon>
        <taxon>Pseudomonadati</taxon>
        <taxon>Pseudomonadota</taxon>
        <taxon>Gammaproteobacteria</taxon>
        <taxon>Pseudomonadales</taxon>
        <taxon>Pseudomonadaceae</taxon>
        <taxon>Pseudomonas</taxon>
    </lineage>
</organism>
<dbReference type="PATRIC" id="fig|1608994.3.peg.1473"/>
<feature type="domain" description="Type II/III secretion system secretin-like" evidence="6">
    <location>
        <begin position="365"/>
        <end position="527"/>
    </location>
</feature>
<dbReference type="InterPro" id="IPR004846">
    <property type="entry name" value="T2SS/T3SS_dom"/>
</dbReference>
<feature type="signal peptide" evidence="5">
    <location>
        <begin position="1"/>
        <end position="40"/>
    </location>
</feature>
<keyword evidence="2 5" id="KW-0732">Signal</keyword>
<dbReference type="InterPro" id="IPR050810">
    <property type="entry name" value="Bact_Secretion_Sys_Channel"/>
</dbReference>
<sequence>MPNTSPGPTGLNFFLRASLRRAGGLALLLFLHMHTPQAMAAVPEEWKKTPYAYDAVNRTLRDFLEDLAHSAGLQLQIEGELQGAVHGKIRSNTLFNLMERLALEHRFQWFVYNNTLYISSLSQQTSERLEVAEEAVSDLKQALIHIGLLDDRFGWGELPEIGQVLVSGPKRYVEQIKSFTRKDSDLAEKQDVLTFSLQFANAADRQIDYRGEKLIVPGIASLLRGLLDPASANKTGVLPTSQMMSTLSNSPTATPYDSTLSNIIPPDLPKVRVEADVRNNSVLIYDLPQRNALYQTLIAKLDVARKLVEIDAVILDINRTQLKELGVNWGFQNSRFGAGMQNLAAGSSSTLSITNRSRFAADIRALEERGLATVISNPSIMTLENQPAIIDFNRTQYIKAVGDGVANIMPVTVGTSFQVIPRVINTNGSSQIHLIVDIEDGNFSEVVGGDIAYDTPDVRKARVSTQAVIAEKQSLVIGGFHVAEEVDRVNSVPLLSRTPLIGKALFSSTLSSNNRRERLFILTPRLVGDQVNPERYLPQSDQDHLSAAFAPLARRRAEHLPIVKRADVAETLANLVTGQVPKKFKAGPMPTGAGVVCKTPSLLSPVPGASQWYSGALYNVAVLVLHNKGDRYVRIDESECSNEHTLAVSVWPQAWLAPGEKAEVFIATRTRNKNQSTAVTRPSLLAPAARSTPK</sequence>
<evidence type="ECO:0000313" key="9">
    <source>
        <dbReference type="Proteomes" id="UP000036325"/>
    </source>
</evidence>
<dbReference type="InterPro" id="IPR038591">
    <property type="entry name" value="NolW-like_sf"/>
</dbReference>
<dbReference type="Pfam" id="PF00263">
    <property type="entry name" value="Secretin"/>
    <property type="match status" value="1"/>
</dbReference>
<dbReference type="OrthoDB" id="9779724at2"/>
<reference evidence="8 9" key="1">
    <citation type="submission" date="2015-02" db="EMBL/GenBank/DDBJ databases">
        <title>Pseudomonas helleri sp. nov. and Pseudomonas weihenstephanensis sp. nov., isolated from raw cows milk.</title>
        <authorList>
            <person name="von Neubeck M."/>
            <person name="Huptas C."/>
            <person name="Wenning M."/>
            <person name="Scherer S."/>
        </authorList>
    </citation>
    <scope>NUCLEOTIDE SEQUENCE [LARGE SCALE GENOMIC DNA]</scope>
    <source>
        <strain evidence="8 9">DSM 29166</strain>
    </source>
</reference>
<protein>
    <submittedName>
        <fullName evidence="8">Secretin</fullName>
    </submittedName>
</protein>
<dbReference type="GO" id="GO:0009306">
    <property type="term" value="P:protein secretion"/>
    <property type="evidence" value="ECO:0007669"/>
    <property type="project" value="InterPro"/>
</dbReference>
<dbReference type="InterPro" id="IPR005644">
    <property type="entry name" value="NolW-like"/>
</dbReference>
<dbReference type="PANTHER" id="PTHR30332">
    <property type="entry name" value="PROBABLE GENERAL SECRETION PATHWAY PROTEIN D"/>
    <property type="match status" value="1"/>
</dbReference>
<evidence type="ECO:0000313" key="8">
    <source>
        <dbReference type="EMBL" id="KMN14555.1"/>
    </source>
</evidence>
<dbReference type="Gene3D" id="3.30.1370.120">
    <property type="match status" value="2"/>
</dbReference>
<dbReference type="EMBL" id="JYLF01000002">
    <property type="protein sequence ID" value="KMN14555.1"/>
    <property type="molecule type" value="Genomic_DNA"/>
</dbReference>
<evidence type="ECO:0000259" key="7">
    <source>
        <dbReference type="Pfam" id="PF03958"/>
    </source>
</evidence>
<dbReference type="Pfam" id="PF03958">
    <property type="entry name" value="Secretin_N"/>
    <property type="match status" value="1"/>
</dbReference>
<dbReference type="AlphaFoldDB" id="A0A0J6J5Y3"/>
<dbReference type="PANTHER" id="PTHR30332:SF5">
    <property type="entry name" value="SPI-1 TYPE 3 SECRETION SYSTEM SECRETIN"/>
    <property type="match status" value="1"/>
</dbReference>
<dbReference type="PRINTS" id="PR01337">
    <property type="entry name" value="TYPE3OMGPROT"/>
</dbReference>
<feature type="chain" id="PRO_5030008762" evidence="5">
    <location>
        <begin position="41"/>
        <end position="694"/>
    </location>
</feature>
<comment type="caution">
    <text evidence="8">The sequence shown here is derived from an EMBL/GenBank/DDBJ whole genome shotgun (WGS) entry which is preliminary data.</text>
</comment>
<evidence type="ECO:0000256" key="5">
    <source>
        <dbReference type="SAM" id="SignalP"/>
    </source>
</evidence>
<gene>
    <name evidence="8" type="ORF">TU86_04420</name>
</gene>
<dbReference type="RefSeq" id="WP_048363093.1">
    <property type="nucleotide sequence ID" value="NZ_JAAEBV010000006.1"/>
</dbReference>
<evidence type="ECO:0000256" key="3">
    <source>
        <dbReference type="RuleBase" id="RU004003"/>
    </source>
</evidence>
<name>A0A0J6J5Y3_9PSED</name>
<proteinExistence type="inferred from homology"/>
<accession>A0A0J6J5Y3</accession>
<dbReference type="STRING" id="1608994.TU86_04420"/>
<evidence type="ECO:0000256" key="4">
    <source>
        <dbReference type="RuleBase" id="RU004004"/>
    </source>
</evidence>
<keyword evidence="4" id="KW-0813">Transport</keyword>
<evidence type="ECO:0000256" key="1">
    <source>
        <dbReference type="ARBA" id="ARBA00004442"/>
    </source>
</evidence>
<comment type="similarity">
    <text evidence="3">Belongs to the bacterial secretin family.</text>
</comment>
<dbReference type="Gene3D" id="3.55.50.30">
    <property type="match status" value="1"/>
</dbReference>
<dbReference type="InterPro" id="IPR003522">
    <property type="entry name" value="T3SS_OM_pore_YscC"/>
</dbReference>